<evidence type="ECO:0000313" key="2">
    <source>
        <dbReference type="EMBL" id="GAH85846.1"/>
    </source>
</evidence>
<feature type="domain" description="HTH cro/C1-type" evidence="1">
    <location>
        <begin position="5"/>
        <end position="59"/>
    </location>
</feature>
<comment type="caution">
    <text evidence="2">The sequence shown here is derived from an EMBL/GenBank/DDBJ whole genome shotgun (WGS) entry which is preliminary data.</text>
</comment>
<sequence length="68" mass="7823">MNGNLQQIRRTRVLSRKELARRSDVDESTIYRAERGQTKLRPSTVRKLAQALSVPPDQLISEQGRFSL</sequence>
<name>X1ITS4_9ZZZZ</name>
<dbReference type="GO" id="GO:0003677">
    <property type="term" value="F:DNA binding"/>
    <property type="evidence" value="ECO:0007669"/>
    <property type="project" value="InterPro"/>
</dbReference>
<dbReference type="EMBL" id="BARU01045224">
    <property type="protein sequence ID" value="GAH85846.1"/>
    <property type="molecule type" value="Genomic_DNA"/>
</dbReference>
<dbReference type="InterPro" id="IPR010982">
    <property type="entry name" value="Lambda_DNA-bd_dom_sf"/>
</dbReference>
<dbReference type="SMART" id="SM00530">
    <property type="entry name" value="HTH_XRE"/>
    <property type="match status" value="1"/>
</dbReference>
<reference evidence="2" key="1">
    <citation type="journal article" date="2014" name="Front. Microbiol.">
        <title>High frequency of phylogenetically diverse reductive dehalogenase-homologous genes in deep subseafloor sedimentary metagenomes.</title>
        <authorList>
            <person name="Kawai M."/>
            <person name="Futagami T."/>
            <person name="Toyoda A."/>
            <person name="Takaki Y."/>
            <person name="Nishi S."/>
            <person name="Hori S."/>
            <person name="Arai W."/>
            <person name="Tsubouchi T."/>
            <person name="Morono Y."/>
            <person name="Uchiyama I."/>
            <person name="Ito T."/>
            <person name="Fujiyama A."/>
            <person name="Inagaki F."/>
            <person name="Takami H."/>
        </authorList>
    </citation>
    <scope>NUCLEOTIDE SEQUENCE</scope>
    <source>
        <strain evidence="2">Expedition CK06-06</strain>
    </source>
</reference>
<dbReference type="SUPFAM" id="SSF47413">
    <property type="entry name" value="lambda repressor-like DNA-binding domains"/>
    <property type="match status" value="1"/>
</dbReference>
<dbReference type="CDD" id="cd00093">
    <property type="entry name" value="HTH_XRE"/>
    <property type="match status" value="1"/>
</dbReference>
<dbReference type="InterPro" id="IPR001387">
    <property type="entry name" value="Cro/C1-type_HTH"/>
</dbReference>
<evidence type="ECO:0000259" key="1">
    <source>
        <dbReference type="PROSITE" id="PS50943"/>
    </source>
</evidence>
<dbReference type="Pfam" id="PF01381">
    <property type="entry name" value="HTH_3"/>
    <property type="match status" value="1"/>
</dbReference>
<gene>
    <name evidence="2" type="ORF">S03H2_68710</name>
</gene>
<proteinExistence type="predicted"/>
<dbReference type="AlphaFoldDB" id="X1ITS4"/>
<dbReference type="PROSITE" id="PS50943">
    <property type="entry name" value="HTH_CROC1"/>
    <property type="match status" value="1"/>
</dbReference>
<dbReference type="Gene3D" id="1.10.260.40">
    <property type="entry name" value="lambda repressor-like DNA-binding domains"/>
    <property type="match status" value="1"/>
</dbReference>
<protein>
    <recommendedName>
        <fullName evidence="1">HTH cro/C1-type domain-containing protein</fullName>
    </recommendedName>
</protein>
<organism evidence="2">
    <name type="scientific">marine sediment metagenome</name>
    <dbReference type="NCBI Taxonomy" id="412755"/>
    <lineage>
        <taxon>unclassified sequences</taxon>
        <taxon>metagenomes</taxon>
        <taxon>ecological metagenomes</taxon>
    </lineage>
</organism>
<accession>X1ITS4</accession>